<evidence type="ECO:0000256" key="1">
    <source>
        <dbReference type="SAM" id="Phobius"/>
    </source>
</evidence>
<feature type="transmembrane region" description="Helical" evidence="1">
    <location>
        <begin position="35"/>
        <end position="57"/>
    </location>
</feature>
<gene>
    <name evidence="3" type="ORF">K489DRAFT_242680</name>
</gene>
<name>A0A6J3M3E8_9PEZI</name>
<reference evidence="3" key="1">
    <citation type="submission" date="2020-01" db="EMBL/GenBank/DDBJ databases">
        <authorList>
            <consortium name="DOE Joint Genome Institute"/>
            <person name="Haridas S."/>
            <person name="Albert R."/>
            <person name="Binder M."/>
            <person name="Bloem J."/>
            <person name="Labutti K."/>
            <person name="Salamov A."/>
            <person name="Andreopoulos B."/>
            <person name="Baker S.E."/>
            <person name="Barry K."/>
            <person name="Bills G."/>
            <person name="Bluhm B.H."/>
            <person name="Cannon C."/>
            <person name="Castanera R."/>
            <person name="Culley D.E."/>
            <person name="Daum C."/>
            <person name="Ezra D."/>
            <person name="Gonzalez J.B."/>
            <person name="Henrissat B."/>
            <person name="Kuo A."/>
            <person name="Liang C."/>
            <person name="Lipzen A."/>
            <person name="Lutzoni F."/>
            <person name="Magnuson J."/>
            <person name="Mondo S."/>
            <person name="Nolan M."/>
            <person name="Ohm R."/>
            <person name="Pangilinan J."/>
            <person name="Park H.-J."/>
            <person name="Ramirez L."/>
            <person name="Alfaro M."/>
            <person name="Sun H."/>
            <person name="Tritt A."/>
            <person name="Yoshinaga Y."/>
            <person name="Zwiers L.-H."/>
            <person name="Turgeon B.G."/>
            <person name="Goodwin S.B."/>
            <person name="Spatafora J.W."/>
            <person name="Crous P.W."/>
            <person name="Grigoriev I.V."/>
        </authorList>
    </citation>
    <scope>NUCLEOTIDE SEQUENCE</scope>
    <source>
        <strain evidence="3">CBS 342.82</strain>
    </source>
</reference>
<sequence length="109" mass="12861">MRVVECDSAVLTLIASRQGKRMDERTGIVLFRLFLYFRCTSFFSFRFSLSLALTVVFKPLYDISRELRNMGNGIFHRREDFGGKRYGAIHTSHRHHRHRCFRVSPSSCR</sequence>
<keyword evidence="1" id="KW-1133">Transmembrane helix</keyword>
<protein>
    <submittedName>
        <fullName evidence="3">Uncharacterized protein</fullName>
    </submittedName>
</protein>
<organism evidence="3">
    <name type="scientific">Dissoconium aciculare CBS 342.82</name>
    <dbReference type="NCBI Taxonomy" id="1314786"/>
    <lineage>
        <taxon>Eukaryota</taxon>
        <taxon>Fungi</taxon>
        <taxon>Dikarya</taxon>
        <taxon>Ascomycota</taxon>
        <taxon>Pezizomycotina</taxon>
        <taxon>Dothideomycetes</taxon>
        <taxon>Dothideomycetidae</taxon>
        <taxon>Mycosphaerellales</taxon>
        <taxon>Dissoconiaceae</taxon>
        <taxon>Dissoconium</taxon>
    </lineage>
</organism>
<evidence type="ECO:0000313" key="2">
    <source>
        <dbReference type="Proteomes" id="UP000504637"/>
    </source>
</evidence>
<accession>A0A6J3M3E8</accession>
<dbReference type="Proteomes" id="UP000504637">
    <property type="component" value="Unplaced"/>
</dbReference>
<proteinExistence type="predicted"/>
<reference evidence="3" key="2">
    <citation type="submission" date="2020-04" db="EMBL/GenBank/DDBJ databases">
        <authorList>
            <consortium name="NCBI Genome Project"/>
        </authorList>
    </citation>
    <scope>NUCLEOTIDE SEQUENCE</scope>
    <source>
        <strain evidence="3">CBS 342.82</strain>
    </source>
</reference>
<dbReference type="GeneID" id="54357687"/>
<dbReference type="AlphaFoldDB" id="A0A6J3M3E8"/>
<reference evidence="3" key="3">
    <citation type="submission" date="2025-08" db="UniProtKB">
        <authorList>
            <consortium name="RefSeq"/>
        </authorList>
    </citation>
    <scope>IDENTIFICATION</scope>
    <source>
        <strain evidence="3">CBS 342.82</strain>
    </source>
</reference>
<evidence type="ECO:0000313" key="3">
    <source>
        <dbReference type="RefSeq" id="XP_033459459.1"/>
    </source>
</evidence>
<keyword evidence="1" id="KW-0812">Transmembrane</keyword>
<keyword evidence="2" id="KW-1185">Reference proteome</keyword>
<keyword evidence="1" id="KW-0472">Membrane</keyword>
<dbReference type="RefSeq" id="XP_033459459.1">
    <property type="nucleotide sequence ID" value="XM_033599888.1"/>
</dbReference>